<dbReference type="Proteomes" id="UP000297635">
    <property type="component" value="Unassembled WGS sequence"/>
</dbReference>
<organism evidence="2 3">
    <name type="scientific">Duncaniella freteri</name>
    <dbReference type="NCBI Taxonomy" id="2530391"/>
    <lineage>
        <taxon>Bacteria</taxon>
        <taxon>Pseudomonadati</taxon>
        <taxon>Bacteroidota</taxon>
        <taxon>Bacteroidia</taxon>
        <taxon>Bacteroidales</taxon>
        <taxon>Muribaculaceae</taxon>
        <taxon>Duncaniella</taxon>
    </lineage>
</organism>
<dbReference type="AlphaFoldDB" id="A0A4Z0VAS5"/>
<protein>
    <recommendedName>
        <fullName evidence="1">DUF6808 domain-containing protein</fullName>
    </recommendedName>
</protein>
<dbReference type="Pfam" id="PF20647">
    <property type="entry name" value="DUF6808"/>
    <property type="match status" value="1"/>
</dbReference>
<evidence type="ECO:0000259" key="1">
    <source>
        <dbReference type="Pfam" id="PF20647"/>
    </source>
</evidence>
<comment type="caution">
    <text evidence="2">The sequence shown here is derived from an EMBL/GenBank/DDBJ whole genome shotgun (WGS) entry which is preliminary data.</text>
</comment>
<accession>A0A4Z0VAS5</accession>
<evidence type="ECO:0000313" key="2">
    <source>
        <dbReference type="EMBL" id="TGG40390.1"/>
    </source>
</evidence>
<proteinExistence type="predicted"/>
<feature type="domain" description="DUF6808" evidence="1">
    <location>
        <begin position="83"/>
        <end position="163"/>
    </location>
</feature>
<dbReference type="RefSeq" id="WP_135471403.1">
    <property type="nucleotide sequence ID" value="NZ_CASJDB010000026.1"/>
</dbReference>
<dbReference type="EMBL" id="SJSA01000001">
    <property type="protein sequence ID" value="TGG40390.1"/>
    <property type="molecule type" value="Genomic_DNA"/>
</dbReference>
<dbReference type="InterPro" id="IPR049214">
    <property type="entry name" value="DUF6808"/>
</dbReference>
<sequence length="164" mass="18098">MRKLSVTVISLLTGITIGYICGTNYCIRHKKLVPTDTGISVRIETITRRDTLRINIPSPTQSTEKEIRYVSIPLSRINKEASDSDTLRIERSTRIYADSSFRAVVSGANPRLDSLTIYPVTSMLRTTITPRSSRWGVGITAGAVATRHGLSPGISVGITYRIYP</sequence>
<name>A0A4Z0VAS5_9BACT</name>
<evidence type="ECO:0000313" key="3">
    <source>
        <dbReference type="Proteomes" id="UP000297635"/>
    </source>
</evidence>
<gene>
    <name evidence="2" type="ORF">EZ315_06720</name>
</gene>
<keyword evidence="3" id="KW-1185">Reference proteome</keyword>
<reference evidence="2 3" key="1">
    <citation type="submission" date="2019-02" db="EMBL/GenBank/DDBJ databases">
        <title>Isolation and identification of novel species under the genus Muribaculum.</title>
        <authorList>
            <person name="Miyake S."/>
            <person name="Ding Y."/>
            <person name="Low A."/>
            <person name="Soh M."/>
            <person name="Seedorf H."/>
        </authorList>
    </citation>
    <scope>NUCLEOTIDE SEQUENCE [LARGE SCALE GENOMIC DNA]</scope>
    <source>
        <strain evidence="2 3">TLL-A3</strain>
    </source>
</reference>
<dbReference type="GeneID" id="82149480"/>